<dbReference type="InterPro" id="IPR003838">
    <property type="entry name" value="ABC3_permease_C"/>
</dbReference>
<feature type="domain" description="ABC3 transporter permease C-terminal" evidence="8">
    <location>
        <begin position="624"/>
        <end position="733"/>
    </location>
</feature>
<dbReference type="PANTHER" id="PTHR30572:SF4">
    <property type="entry name" value="ABC TRANSPORTER PERMEASE YTRF"/>
    <property type="match status" value="1"/>
</dbReference>
<sequence>MNALRLGWLFARTERSGRGRLAGVAVGVAVGVALMLLVVAAYNGLNSRNERSTWTYLSGEHANAERTEPLGPDEAIAVTSGRVGAAPEPFRGAGIARLDVATAPDTALRIPGVDRIPRPGEYLASPALERLIAANPADQLGDRYGKPIGTIDDSGLASPDALVAVVGADVDQVKNRLGATLVHGFGTFAFPSQGYELVTLAGGFAVIFPVGVLIVILTRLGQAARSERISTIRLIGARPSQVAGATAVETGLPSLVGALLGVGLFWALRPVAAMVPVEGMRFYPDDLAVSGGVQAGVALGVAAITCVIAYVTALRTGFGPLGASRERQERRPRILSLLPLVLGGAVIAGTTVLTISGVPIPFTGELLIAGFVLMTTGLLFAGPYLTGLVSRAGARGSGRPSVLLAMNRITRHPRATFRAVGGMALALFVVTTFVVGATTEREAEFAIAPPAELLSPNVLVASVAPGEPDTDARLERGLAQIARTPGVNAAFVGRSFEGVTGEGTEQISGLVIPAEGARAIGLDPAPDAEFVAIEDPGGYFGNFEVTGEPARIGAVSAADAMAMNPMQVLIGTDGSAAALDRARTAVVQSDLPLQAGPTTRAEDAGIGIGAASWAARYSILAGIGVLIAAAISAISLAISTAAGIIDRRRVLGLLRLSGAPARLVRRMIVIETAVPLLAVIVPSIGLGWLSAWGLVTGLSEGRRTVSVPDPEAFGVLGVCLLLVGLAVAVAFAASRPGRGAAATRFE</sequence>
<keyword evidence="4 7" id="KW-1133">Transmembrane helix</keyword>
<keyword evidence="3 7" id="KW-0812">Transmembrane</keyword>
<keyword evidence="5 7" id="KW-0472">Membrane</keyword>
<name>A0ABN2LMS9_9MICO</name>
<organism evidence="9 10">
    <name type="scientific">Leucobacter iarius</name>
    <dbReference type="NCBI Taxonomy" id="333963"/>
    <lineage>
        <taxon>Bacteria</taxon>
        <taxon>Bacillati</taxon>
        <taxon>Actinomycetota</taxon>
        <taxon>Actinomycetes</taxon>
        <taxon>Micrococcales</taxon>
        <taxon>Microbacteriaceae</taxon>
        <taxon>Leucobacter</taxon>
    </lineage>
</organism>
<feature type="transmembrane region" description="Helical" evidence="7">
    <location>
        <begin position="334"/>
        <end position="360"/>
    </location>
</feature>
<evidence type="ECO:0000313" key="10">
    <source>
        <dbReference type="Proteomes" id="UP001500851"/>
    </source>
</evidence>
<feature type="transmembrane region" description="Helical" evidence="7">
    <location>
        <begin position="666"/>
        <end position="692"/>
    </location>
</feature>
<proteinExistence type="inferred from homology"/>
<feature type="transmembrane region" description="Helical" evidence="7">
    <location>
        <begin position="197"/>
        <end position="221"/>
    </location>
</feature>
<feature type="transmembrane region" description="Helical" evidence="7">
    <location>
        <begin position="712"/>
        <end position="734"/>
    </location>
</feature>
<evidence type="ECO:0000256" key="2">
    <source>
        <dbReference type="ARBA" id="ARBA00022475"/>
    </source>
</evidence>
<gene>
    <name evidence="9" type="ORF">GCM10009768_24080</name>
</gene>
<dbReference type="PANTHER" id="PTHR30572">
    <property type="entry name" value="MEMBRANE COMPONENT OF TRANSPORTER-RELATED"/>
    <property type="match status" value="1"/>
</dbReference>
<feature type="transmembrane region" description="Helical" evidence="7">
    <location>
        <begin position="21"/>
        <end position="42"/>
    </location>
</feature>
<comment type="similarity">
    <text evidence="6">Belongs to the ABC-4 integral membrane protein family.</text>
</comment>
<evidence type="ECO:0000259" key="8">
    <source>
        <dbReference type="Pfam" id="PF02687"/>
    </source>
</evidence>
<comment type="caution">
    <text evidence="9">The sequence shown here is derived from an EMBL/GenBank/DDBJ whole genome shotgun (WGS) entry which is preliminary data.</text>
</comment>
<keyword evidence="2" id="KW-1003">Cell membrane</keyword>
<dbReference type="InterPro" id="IPR050250">
    <property type="entry name" value="Macrolide_Exporter_MacB"/>
</dbReference>
<feature type="transmembrane region" description="Helical" evidence="7">
    <location>
        <begin position="288"/>
        <end position="313"/>
    </location>
</feature>
<keyword evidence="10" id="KW-1185">Reference proteome</keyword>
<evidence type="ECO:0000256" key="7">
    <source>
        <dbReference type="SAM" id="Phobius"/>
    </source>
</evidence>
<dbReference type="RefSeq" id="WP_344032552.1">
    <property type="nucleotide sequence ID" value="NZ_BAAAOB010000003.1"/>
</dbReference>
<dbReference type="Proteomes" id="UP001500851">
    <property type="component" value="Unassembled WGS sequence"/>
</dbReference>
<dbReference type="EMBL" id="BAAAOB010000003">
    <property type="protein sequence ID" value="GAA1794176.1"/>
    <property type="molecule type" value="Genomic_DNA"/>
</dbReference>
<comment type="subcellular location">
    <subcellularLocation>
        <location evidence="1">Cell membrane</location>
        <topology evidence="1">Multi-pass membrane protein</topology>
    </subcellularLocation>
</comment>
<accession>A0ABN2LMS9</accession>
<feature type="domain" description="ABC3 transporter permease C-terminal" evidence="8">
    <location>
        <begin position="204"/>
        <end position="304"/>
    </location>
</feature>
<evidence type="ECO:0000256" key="4">
    <source>
        <dbReference type="ARBA" id="ARBA00022989"/>
    </source>
</evidence>
<dbReference type="Pfam" id="PF02687">
    <property type="entry name" value="FtsX"/>
    <property type="match status" value="2"/>
</dbReference>
<evidence type="ECO:0000256" key="6">
    <source>
        <dbReference type="ARBA" id="ARBA00038076"/>
    </source>
</evidence>
<reference evidence="9 10" key="1">
    <citation type="journal article" date="2019" name="Int. J. Syst. Evol. Microbiol.">
        <title>The Global Catalogue of Microorganisms (GCM) 10K type strain sequencing project: providing services to taxonomists for standard genome sequencing and annotation.</title>
        <authorList>
            <consortium name="The Broad Institute Genomics Platform"/>
            <consortium name="The Broad Institute Genome Sequencing Center for Infectious Disease"/>
            <person name="Wu L."/>
            <person name="Ma J."/>
        </authorList>
    </citation>
    <scope>NUCLEOTIDE SEQUENCE [LARGE SCALE GENOMIC DNA]</scope>
    <source>
        <strain evidence="9 10">JCM 14736</strain>
    </source>
</reference>
<feature type="transmembrane region" description="Helical" evidence="7">
    <location>
        <begin position="619"/>
        <end position="645"/>
    </location>
</feature>
<feature type="transmembrane region" description="Helical" evidence="7">
    <location>
        <begin position="415"/>
        <end position="437"/>
    </location>
</feature>
<feature type="transmembrane region" description="Helical" evidence="7">
    <location>
        <begin position="366"/>
        <end position="394"/>
    </location>
</feature>
<evidence type="ECO:0000256" key="5">
    <source>
        <dbReference type="ARBA" id="ARBA00023136"/>
    </source>
</evidence>
<evidence type="ECO:0000256" key="3">
    <source>
        <dbReference type="ARBA" id="ARBA00022692"/>
    </source>
</evidence>
<feature type="transmembrane region" description="Helical" evidence="7">
    <location>
        <begin position="242"/>
        <end position="268"/>
    </location>
</feature>
<evidence type="ECO:0000256" key="1">
    <source>
        <dbReference type="ARBA" id="ARBA00004651"/>
    </source>
</evidence>
<evidence type="ECO:0000313" key="9">
    <source>
        <dbReference type="EMBL" id="GAA1794176.1"/>
    </source>
</evidence>
<protein>
    <recommendedName>
        <fullName evidence="8">ABC3 transporter permease C-terminal domain-containing protein</fullName>
    </recommendedName>
</protein>